<dbReference type="OrthoDB" id="191979at2759"/>
<keyword evidence="3" id="KW-1185">Reference proteome</keyword>
<dbReference type="WBParaSite" id="TASK_0000213201-mRNA-1">
    <property type="protein sequence ID" value="TASK_0000213201-mRNA-1"/>
    <property type="gene ID" value="TASK_0000213201"/>
</dbReference>
<evidence type="ECO:0000313" key="2">
    <source>
        <dbReference type="EMBL" id="VDK24412.1"/>
    </source>
</evidence>
<protein>
    <submittedName>
        <fullName evidence="2 4">Uncharacterized protein</fullName>
    </submittedName>
</protein>
<organism evidence="4">
    <name type="scientific">Taenia asiatica</name>
    <name type="common">Asian tapeworm</name>
    <dbReference type="NCBI Taxonomy" id="60517"/>
    <lineage>
        <taxon>Eukaryota</taxon>
        <taxon>Metazoa</taxon>
        <taxon>Spiralia</taxon>
        <taxon>Lophotrochozoa</taxon>
        <taxon>Platyhelminthes</taxon>
        <taxon>Cestoda</taxon>
        <taxon>Eucestoda</taxon>
        <taxon>Cyclophyllidea</taxon>
        <taxon>Taeniidae</taxon>
        <taxon>Taenia</taxon>
    </lineage>
</organism>
<dbReference type="EMBL" id="UYRS01001058">
    <property type="protein sequence ID" value="VDK24412.1"/>
    <property type="molecule type" value="Genomic_DNA"/>
</dbReference>
<reference evidence="4" key="1">
    <citation type="submission" date="2017-02" db="UniProtKB">
        <authorList>
            <consortium name="WormBaseParasite"/>
        </authorList>
    </citation>
    <scope>IDENTIFICATION</scope>
</reference>
<name>A0A0R3VXI8_TAEAS</name>
<dbReference type="Proteomes" id="UP000282613">
    <property type="component" value="Unassembled WGS sequence"/>
</dbReference>
<proteinExistence type="predicted"/>
<evidence type="ECO:0000313" key="3">
    <source>
        <dbReference type="Proteomes" id="UP000282613"/>
    </source>
</evidence>
<gene>
    <name evidence="2" type="ORF">TASK_LOCUS2133</name>
</gene>
<sequence>MQTTPLNLNRRMSMEDYDKPMGRIQLAGGFRPNLSAPNDATDESSN</sequence>
<evidence type="ECO:0000256" key="1">
    <source>
        <dbReference type="SAM" id="MobiDB-lite"/>
    </source>
</evidence>
<reference evidence="2 3" key="2">
    <citation type="submission" date="2018-11" db="EMBL/GenBank/DDBJ databases">
        <authorList>
            <consortium name="Pathogen Informatics"/>
        </authorList>
    </citation>
    <scope>NUCLEOTIDE SEQUENCE [LARGE SCALE GENOMIC DNA]</scope>
</reference>
<feature type="region of interest" description="Disordered" evidence="1">
    <location>
        <begin position="27"/>
        <end position="46"/>
    </location>
</feature>
<accession>A0A0R3VXI8</accession>
<dbReference type="AlphaFoldDB" id="A0A0R3VXI8"/>
<evidence type="ECO:0000313" key="4">
    <source>
        <dbReference type="WBParaSite" id="TASK_0000213201-mRNA-1"/>
    </source>
</evidence>